<dbReference type="SUPFAM" id="SSF46689">
    <property type="entry name" value="Homeodomain-like"/>
    <property type="match status" value="1"/>
</dbReference>
<proteinExistence type="predicted"/>
<accession>A0A132NDB1</accession>
<dbReference type="OrthoDB" id="3767959at2"/>
<feature type="DNA-binding region" description="H-T-H motif" evidence="4">
    <location>
        <begin position="18"/>
        <end position="37"/>
    </location>
</feature>
<dbReference type="PANTHER" id="PTHR30055:SF158">
    <property type="entry name" value="POSSIBLE TRANSCRIPTIONAL REGULATORY PROTEIN (PROBABLY TETR-FAMILY)"/>
    <property type="match status" value="1"/>
</dbReference>
<reference evidence="7 9" key="1">
    <citation type="submission" date="2015-02" db="EMBL/GenBank/DDBJ databases">
        <title>Physiological reanalysis, assessment of diazotrophy, and genome sequences of multiple isolates of Streptomyces thermoautotrophicus.</title>
        <authorList>
            <person name="MacKellar D.C."/>
            <person name="Lieber L."/>
            <person name="Norman J."/>
            <person name="Bolger A."/>
            <person name="Tobin C."/>
            <person name="Murray J.W."/>
            <person name="Prell J."/>
        </authorList>
    </citation>
    <scope>NUCLEOTIDE SEQUENCE [LARGE SCALE GENOMIC DNA]</scope>
    <source>
        <strain evidence="7 9">UBT1</strain>
    </source>
</reference>
<evidence type="ECO:0000259" key="5">
    <source>
        <dbReference type="PROSITE" id="PS50977"/>
    </source>
</evidence>
<comment type="caution">
    <text evidence="7">The sequence shown here is derived from an EMBL/GenBank/DDBJ whole genome shotgun (WGS) entry which is preliminary data.</text>
</comment>
<dbReference type="EMBL" id="JYIK01001008">
    <property type="protein sequence ID" value="KWX08129.1"/>
    <property type="molecule type" value="Genomic_DNA"/>
</dbReference>
<dbReference type="Proteomes" id="UP000070598">
    <property type="component" value="Unassembled WGS sequence"/>
</dbReference>
<evidence type="ECO:0000256" key="1">
    <source>
        <dbReference type="ARBA" id="ARBA00023015"/>
    </source>
</evidence>
<dbReference type="AlphaFoldDB" id="A0A132NDB1"/>
<dbReference type="PANTHER" id="PTHR30055">
    <property type="entry name" value="HTH-TYPE TRANSCRIPTIONAL REGULATOR RUTR"/>
    <property type="match status" value="1"/>
</dbReference>
<reference evidence="8" key="2">
    <citation type="submission" date="2015-02" db="EMBL/GenBank/DDBJ databases">
        <title>Physiological reanalysis, assessment of diazotrophy, and genome sequences of multiple isolates of Streptomyces thermoautotrophicus.</title>
        <authorList>
            <person name="MacKellar D.C."/>
            <person name="Lieber L."/>
            <person name="Norman J."/>
            <person name="Bolger A."/>
            <person name="Tobin C."/>
            <person name="Murray J.W."/>
            <person name="Friesen M."/>
            <person name="Prell J."/>
        </authorList>
    </citation>
    <scope>NUCLEOTIDE SEQUENCE [LARGE SCALE GENOMIC DNA]</scope>
    <source>
        <strain evidence="8">UBT1</strain>
    </source>
</reference>
<evidence type="ECO:0000256" key="3">
    <source>
        <dbReference type="ARBA" id="ARBA00023163"/>
    </source>
</evidence>
<dbReference type="GO" id="GO:0003700">
    <property type="term" value="F:DNA-binding transcription factor activity"/>
    <property type="evidence" value="ECO:0007669"/>
    <property type="project" value="TreeGrafter"/>
</dbReference>
<gene>
    <name evidence="6" type="ORF">TH66_01045</name>
    <name evidence="7" type="ORF">TR74_16315</name>
</gene>
<dbReference type="InterPro" id="IPR050109">
    <property type="entry name" value="HTH-type_TetR-like_transc_reg"/>
</dbReference>
<dbReference type="InterPro" id="IPR009057">
    <property type="entry name" value="Homeodomain-like_sf"/>
</dbReference>
<protein>
    <submittedName>
        <fullName evidence="7">TetR family transcriptional regulator</fullName>
    </submittedName>
</protein>
<dbReference type="SUPFAM" id="SSF48498">
    <property type="entry name" value="Tetracyclin repressor-like, C-terminal domain"/>
    <property type="match status" value="1"/>
</dbReference>
<dbReference type="PROSITE" id="PS50977">
    <property type="entry name" value="HTH_TETR_2"/>
    <property type="match status" value="1"/>
</dbReference>
<dbReference type="Proteomes" id="UP000070659">
    <property type="component" value="Unassembled WGS sequence"/>
</dbReference>
<dbReference type="InterPro" id="IPR036271">
    <property type="entry name" value="Tet_transcr_reg_TetR-rel_C_sf"/>
</dbReference>
<keyword evidence="2 4" id="KW-0238">DNA-binding</keyword>
<name>A0A132NDB1_9ACTN</name>
<evidence type="ECO:0000313" key="8">
    <source>
        <dbReference type="Proteomes" id="UP000070598"/>
    </source>
</evidence>
<dbReference type="Pfam" id="PF00440">
    <property type="entry name" value="TetR_N"/>
    <property type="match status" value="1"/>
</dbReference>
<keyword evidence="1" id="KW-0805">Transcription regulation</keyword>
<dbReference type="Gene3D" id="1.10.357.10">
    <property type="entry name" value="Tetracycline Repressor, domain 2"/>
    <property type="match status" value="1"/>
</dbReference>
<feature type="domain" description="HTH tetR-type" evidence="5">
    <location>
        <begin position="1"/>
        <end position="55"/>
    </location>
</feature>
<dbReference type="Pfam" id="PF21943">
    <property type="entry name" value="TetR_C_46"/>
    <property type="match status" value="1"/>
</dbReference>
<evidence type="ECO:0000313" key="6">
    <source>
        <dbReference type="EMBL" id="KWX05673.1"/>
    </source>
</evidence>
<dbReference type="PRINTS" id="PR00455">
    <property type="entry name" value="HTHTETR"/>
</dbReference>
<dbReference type="RefSeq" id="WP_066887844.1">
    <property type="nucleotide sequence ID" value="NZ_CP171739.1"/>
</dbReference>
<dbReference type="InterPro" id="IPR001647">
    <property type="entry name" value="HTH_TetR"/>
</dbReference>
<dbReference type="GO" id="GO:0000976">
    <property type="term" value="F:transcription cis-regulatory region binding"/>
    <property type="evidence" value="ECO:0007669"/>
    <property type="project" value="TreeGrafter"/>
</dbReference>
<evidence type="ECO:0000256" key="2">
    <source>
        <dbReference type="ARBA" id="ARBA00023125"/>
    </source>
</evidence>
<dbReference type="EMBL" id="JYIJ01000010">
    <property type="protein sequence ID" value="KWX05673.1"/>
    <property type="molecule type" value="Genomic_DNA"/>
</dbReference>
<evidence type="ECO:0000313" key="7">
    <source>
        <dbReference type="EMBL" id="KWX08129.1"/>
    </source>
</evidence>
<keyword evidence="3" id="KW-0804">Transcription</keyword>
<evidence type="ECO:0000313" key="9">
    <source>
        <dbReference type="Proteomes" id="UP000070659"/>
    </source>
</evidence>
<sequence length="201" mass="22049">MLDAAVQVFSRRGYHAASMDEIAERAGISKPLVYLYLGSKADLFTACIRREAGRLREAITSVAEDGLAPQEQLWRGVNAFFGFVAQHREGWSVLYRQARGQGEPFSGEVAKMRRMIVETVAALIARAMAAEGVRKPAVEEDEVLALANALVGAGESLTEWLLDHPEESPEVTSARLMNLAWMGLSNVLRGKVWRPPAGPSR</sequence>
<organism evidence="7 8">
    <name type="scientific">Carbonactinospora thermoautotrophica</name>
    <dbReference type="NCBI Taxonomy" id="1469144"/>
    <lineage>
        <taxon>Bacteria</taxon>
        <taxon>Bacillati</taxon>
        <taxon>Actinomycetota</taxon>
        <taxon>Actinomycetes</taxon>
        <taxon>Kitasatosporales</taxon>
        <taxon>Carbonactinosporaceae</taxon>
        <taxon>Carbonactinospora</taxon>
    </lineage>
</organism>
<dbReference type="InterPro" id="IPR054129">
    <property type="entry name" value="DesT_TetR_C"/>
</dbReference>
<evidence type="ECO:0000256" key="4">
    <source>
        <dbReference type="PROSITE-ProRule" id="PRU00335"/>
    </source>
</evidence>